<comment type="caution">
    <text evidence="3">The sequence shown here is derived from an EMBL/GenBank/DDBJ whole genome shotgun (WGS) entry which is preliminary data.</text>
</comment>
<feature type="non-terminal residue" evidence="3">
    <location>
        <position position="284"/>
    </location>
</feature>
<name>A0A443SE27_9ACAR</name>
<feature type="chain" id="PRO_5019260162" evidence="1">
    <location>
        <begin position="21"/>
        <end position="284"/>
    </location>
</feature>
<dbReference type="Gene3D" id="3.10.100.10">
    <property type="entry name" value="Mannose-Binding Protein A, subunit A"/>
    <property type="match status" value="1"/>
</dbReference>
<feature type="domain" description="C-type lectin" evidence="2">
    <location>
        <begin position="35"/>
        <end position="150"/>
    </location>
</feature>
<proteinExistence type="predicted"/>
<dbReference type="EMBL" id="NCKV01003402">
    <property type="protein sequence ID" value="RWS25762.1"/>
    <property type="molecule type" value="Genomic_DNA"/>
</dbReference>
<dbReference type="AlphaFoldDB" id="A0A443SE27"/>
<evidence type="ECO:0000256" key="1">
    <source>
        <dbReference type="SAM" id="SignalP"/>
    </source>
</evidence>
<gene>
    <name evidence="3" type="ORF">B4U80_13046</name>
</gene>
<keyword evidence="1" id="KW-0732">Signal</keyword>
<dbReference type="InterPro" id="IPR016186">
    <property type="entry name" value="C-type_lectin-like/link_sf"/>
</dbReference>
<dbReference type="SUPFAM" id="SSF56436">
    <property type="entry name" value="C-type lectin-like"/>
    <property type="match status" value="1"/>
</dbReference>
<dbReference type="VEuPathDB" id="VectorBase:LDEU006278"/>
<dbReference type="InterPro" id="IPR016187">
    <property type="entry name" value="CTDL_fold"/>
</dbReference>
<accession>A0A443SE27</accession>
<dbReference type="SMART" id="SM00034">
    <property type="entry name" value="CLECT"/>
    <property type="match status" value="1"/>
</dbReference>
<dbReference type="PROSITE" id="PS50041">
    <property type="entry name" value="C_TYPE_LECTIN_2"/>
    <property type="match status" value="1"/>
</dbReference>
<sequence>MYFKLLFFVYLVSYINPSNTVDFSLGTCPGGWSRIKEKCIYIGEPKGKFDDNSNVCQSFGGDMIKIVSEVDYDDMANLLSSGTEIYVGAKRFTLGKEQYFWKDGSEVKNKKWAKGQPNDLWKPSADCLTLYSNGYLYDRDCDESFLTACEKNLLSDASRRITSLEGSELKLNHKVGQINEKVNNLANKINLVNGKLEKLMKRFGNDEVVEQRIVGNIIENNFTQNNNIKCLDVDCHNSSDTYEIALNTDELSSIANQDENLDEFVIVDKQFINRSNEIYSAEST</sequence>
<dbReference type="InterPro" id="IPR001304">
    <property type="entry name" value="C-type_lectin-like"/>
</dbReference>
<dbReference type="STRING" id="299467.A0A443SE27"/>
<dbReference type="CDD" id="cd00037">
    <property type="entry name" value="CLECT"/>
    <property type="match status" value="1"/>
</dbReference>
<protein>
    <submittedName>
        <fullName evidence="3">CD209 antigen-like protein E isoform X3</fullName>
    </submittedName>
</protein>
<evidence type="ECO:0000313" key="3">
    <source>
        <dbReference type="EMBL" id="RWS25762.1"/>
    </source>
</evidence>
<reference evidence="3 4" key="1">
    <citation type="journal article" date="2018" name="Gigascience">
        <title>Genomes of trombidid mites reveal novel predicted allergens and laterally-transferred genes associated with secondary metabolism.</title>
        <authorList>
            <person name="Dong X."/>
            <person name="Chaisiri K."/>
            <person name="Xia D."/>
            <person name="Armstrong S.D."/>
            <person name="Fang Y."/>
            <person name="Donnelly M.J."/>
            <person name="Kadowaki T."/>
            <person name="McGarry J.W."/>
            <person name="Darby A.C."/>
            <person name="Makepeace B.L."/>
        </authorList>
    </citation>
    <scope>NUCLEOTIDE SEQUENCE [LARGE SCALE GENOMIC DNA]</scope>
    <source>
        <strain evidence="3">UoL-UT</strain>
    </source>
</reference>
<organism evidence="3 4">
    <name type="scientific">Leptotrombidium deliense</name>
    <dbReference type="NCBI Taxonomy" id="299467"/>
    <lineage>
        <taxon>Eukaryota</taxon>
        <taxon>Metazoa</taxon>
        <taxon>Ecdysozoa</taxon>
        <taxon>Arthropoda</taxon>
        <taxon>Chelicerata</taxon>
        <taxon>Arachnida</taxon>
        <taxon>Acari</taxon>
        <taxon>Acariformes</taxon>
        <taxon>Trombidiformes</taxon>
        <taxon>Prostigmata</taxon>
        <taxon>Anystina</taxon>
        <taxon>Parasitengona</taxon>
        <taxon>Trombiculoidea</taxon>
        <taxon>Trombiculidae</taxon>
        <taxon>Leptotrombidium</taxon>
    </lineage>
</organism>
<dbReference type="PANTHER" id="PTHR22803">
    <property type="entry name" value="MANNOSE, PHOSPHOLIPASE, LECTIN RECEPTOR RELATED"/>
    <property type="match status" value="1"/>
</dbReference>
<evidence type="ECO:0000259" key="2">
    <source>
        <dbReference type="PROSITE" id="PS50041"/>
    </source>
</evidence>
<evidence type="ECO:0000313" key="4">
    <source>
        <dbReference type="Proteomes" id="UP000288716"/>
    </source>
</evidence>
<feature type="signal peptide" evidence="1">
    <location>
        <begin position="1"/>
        <end position="20"/>
    </location>
</feature>
<keyword evidence="4" id="KW-1185">Reference proteome</keyword>
<dbReference type="Proteomes" id="UP000288716">
    <property type="component" value="Unassembled WGS sequence"/>
</dbReference>
<dbReference type="Pfam" id="PF00059">
    <property type="entry name" value="Lectin_C"/>
    <property type="match status" value="1"/>
</dbReference>
<dbReference type="OrthoDB" id="538816at2759"/>
<dbReference type="InterPro" id="IPR050111">
    <property type="entry name" value="C-type_lectin/snaclec_domain"/>
</dbReference>